<comment type="caution">
    <text evidence="3">The sequence shown here is derived from an EMBL/GenBank/DDBJ whole genome shotgun (WGS) entry which is preliminary data.</text>
</comment>
<keyword evidence="3" id="KW-0418">Kinase</keyword>
<dbReference type="AlphaFoldDB" id="A0A3N2DQ78"/>
<reference evidence="3 4" key="1">
    <citation type="submission" date="2018-11" db="EMBL/GenBank/DDBJ databases">
        <title>Genomic Encyclopedia of Type Strains, Phase IV (KMG-IV): sequencing the most valuable type-strain genomes for metagenomic binning, comparative biology and taxonomic classification.</title>
        <authorList>
            <person name="Goeker M."/>
        </authorList>
    </citation>
    <scope>NUCLEOTIDE SEQUENCE [LARGE SCALE GENOMIC DNA]</scope>
    <source>
        <strain evidence="3 4">DSM 100316</strain>
    </source>
</reference>
<dbReference type="PANTHER" id="PTHR34220:SF7">
    <property type="entry name" value="SENSOR HISTIDINE KINASE YPDA"/>
    <property type="match status" value="1"/>
</dbReference>
<dbReference type="OrthoDB" id="2514702at2"/>
<accession>A0A3N2DQ78</accession>
<dbReference type="InterPro" id="IPR036890">
    <property type="entry name" value="HATPase_C_sf"/>
</dbReference>
<protein>
    <submittedName>
        <fullName evidence="3">Sensory transduction protein kinase AlgZ</fullName>
    </submittedName>
</protein>
<dbReference type="Gene3D" id="3.30.565.10">
    <property type="entry name" value="Histidine kinase-like ATPase, C-terminal domain"/>
    <property type="match status" value="1"/>
</dbReference>
<feature type="transmembrane region" description="Helical" evidence="1">
    <location>
        <begin position="84"/>
        <end position="105"/>
    </location>
</feature>
<dbReference type="GO" id="GO:0016020">
    <property type="term" value="C:membrane"/>
    <property type="evidence" value="ECO:0007669"/>
    <property type="project" value="InterPro"/>
</dbReference>
<dbReference type="GO" id="GO:0000155">
    <property type="term" value="F:phosphorelay sensor kinase activity"/>
    <property type="evidence" value="ECO:0007669"/>
    <property type="project" value="InterPro"/>
</dbReference>
<feature type="transmembrane region" description="Helical" evidence="1">
    <location>
        <begin position="53"/>
        <end position="72"/>
    </location>
</feature>
<keyword evidence="1" id="KW-1133">Transmembrane helix</keyword>
<dbReference type="RefSeq" id="WP_123712736.1">
    <property type="nucleotide sequence ID" value="NZ_RKHR01000004.1"/>
</dbReference>
<gene>
    <name evidence="3" type="ORF">EDC56_2443</name>
</gene>
<evidence type="ECO:0000313" key="4">
    <source>
        <dbReference type="Proteomes" id="UP000275394"/>
    </source>
</evidence>
<dbReference type="Pfam" id="PF06580">
    <property type="entry name" value="His_kinase"/>
    <property type="match status" value="1"/>
</dbReference>
<feature type="domain" description="Signal transduction histidine kinase internal region" evidence="2">
    <location>
        <begin position="159"/>
        <end position="237"/>
    </location>
</feature>
<keyword evidence="1" id="KW-0812">Transmembrane</keyword>
<evidence type="ECO:0000259" key="2">
    <source>
        <dbReference type="Pfam" id="PF06580"/>
    </source>
</evidence>
<keyword evidence="4" id="KW-1185">Reference proteome</keyword>
<evidence type="ECO:0000256" key="1">
    <source>
        <dbReference type="SAM" id="Phobius"/>
    </source>
</evidence>
<proteinExistence type="predicted"/>
<dbReference type="EMBL" id="RKHR01000004">
    <property type="protein sequence ID" value="ROS01994.1"/>
    <property type="molecule type" value="Genomic_DNA"/>
</dbReference>
<organism evidence="3 4">
    <name type="scientific">Sinobacterium caligoides</name>
    <dbReference type="NCBI Taxonomy" id="933926"/>
    <lineage>
        <taxon>Bacteria</taxon>
        <taxon>Pseudomonadati</taxon>
        <taxon>Pseudomonadota</taxon>
        <taxon>Gammaproteobacteria</taxon>
        <taxon>Cellvibrionales</taxon>
        <taxon>Spongiibacteraceae</taxon>
        <taxon>Sinobacterium</taxon>
    </lineage>
</organism>
<sequence>MNKVSSNTEKDDGFFLPSFESHSSVAVLILVAELFALVLAVLNSGLQQFNWEWLGLISFFVQWVVLLSAVLLQWLRPWLCRLPLASAAILSYLLVLLVTALVSVLGQSVWIGTGFLTDVDSHWRLFQHQLVAAVMLGIAWRYFYLQFLLQKQQQAQLLAKIEALQARIRPHFLFNSMNSIASLISIDPAAAEQAIEDLSDLFRASLNTSSVRVALQDEIALCQGYLRIEKFRMGERLQVDWQLEGDLSSTMLPSLSLQPLIENALYHGIAPIAEGGCIRIKVYYRDDCCHIEVINPVARESTSSHSGNQLALENIRSRLWAIYGERGRLVLNSGKDRFSVLMVLPNDF</sequence>
<dbReference type="PANTHER" id="PTHR34220">
    <property type="entry name" value="SENSOR HISTIDINE KINASE YPDA"/>
    <property type="match status" value="1"/>
</dbReference>
<dbReference type="SUPFAM" id="SSF55874">
    <property type="entry name" value="ATPase domain of HSP90 chaperone/DNA topoisomerase II/histidine kinase"/>
    <property type="match status" value="1"/>
</dbReference>
<dbReference type="InterPro" id="IPR010559">
    <property type="entry name" value="Sig_transdc_His_kin_internal"/>
</dbReference>
<keyword evidence="3" id="KW-0808">Transferase</keyword>
<feature type="transmembrane region" description="Helical" evidence="1">
    <location>
        <begin position="21"/>
        <end position="41"/>
    </location>
</feature>
<dbReference type="InterPro" id="IPR050640">
    <property type="entry name" value="Bact_2-comp_sensor_kinase"/>
</dbReference>
<feature type="transmembrane region" description="Helical" evidence="1">
    <location>
        <begin position="125"/>
        <end position="144"/>
    </location>
</feature>
<evidence type="ECO:0000313" key="3">
    <source>
        <dbReference type="EMBL" id="ROS01994.1"/>
    </source>
</evidence>
<name>A0A3N2DQ78_9GAMM</name>
<dbReference type="Proteomes" id="UP000275394">
    <property type="component" value="Unassembled WGS sequence"/>
</dbReference>
<keyword evidence="1" id="KW-0472">Membrane</keyword>